<evidence type="ECO:0000256" key="1">
    <source>
        <dbReference type="SAM" id="Phobius"/>
    </source>
</evidence>
<dbReference type="EMBL" id="NMQU01000013">
    <property type="protein sequence ID" value="OXM54137.1"/>
    <property type="molecule type" value="Genomic_DNA"/>
</dbReference>
<dbReference type="RefSeq" id="WP_020635342.1">
    <property type="nucleotide sequence ID" value="NZ_KB913032.1"/>
</dbReference>
<feature type="transmembrane region" description="Helical" evidence="1">
    <location>
        <begin position="244"/>
        <end position="263"/>
    </location>
</feature>
<feature type="transmembrane region" description="Helical" evidence="1">
    <location>
        <begin position="78"/>
        <end position="96"/>
    </location>
</feature>
<evidence type="ECO:0000313" key="3">
    <source>
        <dbReference type="Proteomes" id="UP000215563"/>
    </source>
</evidence>
<name>A0A229S5D3_AMYAL</name>
<feature type="transmembrane region" description="Helical" evidence="1">
    <location>
        <begin position="165"/>
        <end position="184"/>
    </location>
</feature>
<sequence>MSWGAEKTKSAVVGTTLSAALGLGAVVVFTAVRGTSILRPLIALAAPQGWPSDLVAVSLVPLVAVLAAVFLTRWWPWLLVAGVVLSLPTALVHLFPDLGGHPSLAIIAPAGPPVVLLAVLAAAQDLHRRGARTAGLVLIGLTVGTQLFAASLAGASWLMLATGGLVWHLILTAMSVAGAVLAVLTRGARALDPEWPEPRPLSARFAVAAILAVLLPMAAQAVDVLKVSELLDLPVESIGRHPEVVVAIGGLIVLVGGIIACAIAGSRAFFAAATSASVQVGAMAPLLLAVYSVAFQPVLGWLAAAVGVAAGCLVGASRWRVQFAVGGAVLSALVLFILDLGTGGVPEKLIDHDAAIPGALLLALLCATVVAVVVTTGPRLAENGVVVPVLGPLVSVLVFGGAGVMTAVGVREQNAPSTRLEAVHHLDYSAGLLFLAAALIAGIAAVEHLRDRSKQEAVSA</sequence>
<reference evidence="2 3" key="1">
    <citation type="submission" date="2017-07" db="EMBL/GenBank/DDBJ databases">
        <title>Amycolatopsis alba DSM 44262 Genome sequencing and assembly.</title>
        <authorList>
            <person name="Kaur N."/>
            <person name="Mayilraj S."/>
        </authorList>
    </citation>
    <scope>NUCLEOTIDE SEQUENCE [LARGE SCALE GENOMIC DNA]</scope>
    <source>
        <strain evidence="2 3">DSM 44262</strain>
    </source>
</reference>
<organism evidence="2 3">
    <name type="scientific">Amycolatopsis alba DSM 44262</name>
    <dbReference type="NCBI Taxonomy" id="1125972"/>
    <lineage>
        <taxon>Bacteria</taxon>
        <taxon>Bacillati</taxon>
        <taxon>Actinomycetota</taxon>
        <taxon>Actinomycetes</taxon>
        <taxon>Pseudonocardiales</taxon>
        <taxon>Pseudonocardiaceae</taxon>
        <taxon>Amycolatopsis</taxon>
    </lineage>
</organism>
<keyword evidence="3" id="KW-1185">Reference proteome</keyword>
<feature type="transmembrane region" description="Helical" evidence="1">
    <location>
        <begin position="354"/>
        <end position="374"/>
    </location>
</feature>
<keyword evidence="1" id="KW-0472">Membrane</keyword>
<keyword evidence="1" id="KW-1133">Transmembrane helix</keyword>
<keyword evidence="1" id="KW-0812">Transmembrane</keyword>
<gene>
    <name evidence="2" type="ORF">CFP75_03405</name>
</gene>
<dbReference type="Proteomes" id="UP000215563">
    <property type="component" value="Unassembled WGS sequence"/>
</dbReference>
<feature type="transmembrane region" description="Helical" evidence="1">
    <location>
        <begin position="323"/>
        <end position="342"/>
    </location>
</feature>
<feature type="transmembrane region" description="Helical" evidence="1">
    <location>
        <begin position="54"/>
        <end position="71"/>
    </location>
</feature>
<feature type="transmembrane region" description="Helical" evidence="1">
    <location>
        <begin position="12"/>
        <end position="34"/>
    </location>
</feature>
<evidence type="ECO:0008006" key="4">
    <source>
        <dbReference type="Google" id="ProtNLM"/>
    </source>
</evidence>
<protein>
    <recommendedName>
        <fullName evidence="4">MFS transporter</fullName>
    </recommendedName>
</protein>
<feature type="transmembrane region" description="Helical" evidence="1">
    <location>
        <begin position="298"/>
        <end position="316"/>
    </location>
</feature>
<feature type="transmembrane region" description="Helical" evidence="1">
    <location>
        <begin position="428"/>
        <end position="446"/>
    </location>
</feature>
<feature type="transmembrane region" description="Helical" evidence="1">
    <location>
        <begin position="386"/>
        <end position="408"/>
    </location>
</feature>
<feature type="transmembrane region" description="Helical" evidence="1">
    <location>
        <begin position="270"/>
        <end position="292"/>
    </location>
</feature>
<feature type="transmembrane region" description="Helical" evidence="1">
    <location>
        <begin position="102"/>
        <end position="123"/>
    </location>
</feature>
<proteinExistence type="predicted"/>
<evidence type="ECO:0000313" key="2">
    <source>
        <dbReference type="EMBL" id="OXM54137.1"/>
    </source>
</evidence>
<dbReference type="AlphaFoldDB" id="A0A229S5D3"/>
<feature type="transmembrane region" description="Helical" evidence="1">
    <location>
        <begin position="135"/>
        <end position="159"/>
    </location>
</feature>
<feature type="transmembrane region" description="Helical" evidence="1">
    <location>
        <begin position="205"/>
        <end position="224"/>
    </location>
</feature>
<comment type="caution">
    <text evidence="2">The sequence shown here is derived from an EMBL/GenBank/DDBJ whole genome shotgun (WGS) entry which is preliminary data.</text>
</comment>
<accession>A0A229S5D3</accession>